<proteinExistence type="predicted"/>
<evidence type="ECO:0000313" key="1">
    <source>
        <dbReference type="EMBL" id="KXV69385.1"/>
    </source>
</evidence>
<name>A0A149UND1_9PROT</name>
<gene>
    <name evidence="1" type="ORF">AD951_06870</name>
</gene>
<organism evidence="1 2">
    <name type="scientific">Acetobacter malorum</name>
    <dbReference type="NCBI Taxonomy" id="178901"/>
    <lineage>
        <taxon>Bacteria</taxon>
        <taxon>Pseudomonadati</taxon>
        <taxon>Pseudomonadota</taxon>
        <taxon>Alphaproteobacteria</taxon>
        <taxon>Acetobacterales</taxon>
        <taxon>Acetobacteraceae</taxon>
        <taxon>Acetobacter</taxon>
    </lineage>
</organism>
<sequence>MSQSAPNAPAPYLISDLTFASHVLGISEQMVQDLDSCIYTKDLFRSCVAEQLGGKLPSSLTVAQRYILAQQVEELSVLVLRIGCVVQARAILALVNGDTVRHLAQRTTPHLMQDAAWKPAFSAAADVSQASLEALAKAIQESGCVVLQAWCEAQPVSVALRVRSFLPAPPPTVAFAYALENAVHVVDAFVAERLCDN</sequence>
<dbReference type="Proteomes" id="UP000075377">
    <property type="component" value="Unassembled WGS sequence"/>
</dbReference>
<dbReference type="AlphaFoldDB" id="A0A149UND1"/>
<dbReference type="EMBL" id="LHZX01000285">
    <property type="protein sequence ID" value="KXV69385.1"/>
    <property type="molecule type" value="Genomic_DNA"/>
</dbReference>
<dbReference type="OrthoDB" id="7226093at2"/>
<accession>A0A149UND1</accession>
<dbReference type="PATRIC" id="fig|178901.14.peg.3303"/>
<reference evidence="1 2" key="1">
    <citation type="submission" date="2015-06" db="EMBL/GenBank/DDBJ databases">
        <title>Improved classification and identification of acetic acid bacteria using matrix-assisted laser desorption/ionization time-of-flight mass spectrometry; Gluconobacter nephelii and Gluconobacter uchimurae are later heterotypic synonyms of Gluconobacter japonicus and Gluconobacter oxydans, respectively.</title>
        <authorList>
            <person name="Li L."/>
            <person name="Cleenwerck I."/>
            <person name="De Vuyst L."/>
            <person name="Vandamme P."/>
        </authorList>
    </citation>
    <scope>NUCLEOTIDE SEQUENCE [LARGE SCALE GENOMIC DNA]</scope>
    <source>
        <strain evidence="1 2">LMG 1699</strain>
    </source>
</reference>
<protein>
    <submittedName>
        <fullName evidence="1">Uncharacterized protein</fullName>
    </submittedName>
</protein>
<comment type="caution">
    <text evidence="1">The sequence shown here is derived from an EMBL/GenBank/DDBJ whole genome shotgun (WGS) entry which is preliminary data.</text>
</comment>
<evidence type="ECO:0000313" key="2">
    <source>
        <dbReference type="Proteomes" id="UP000075377"/>
    </source>
</evidence>
<dbReference type="RefSeq" id="WP_061500593.1">
    <property type="nucleotide sequence ID" value="NZ_LHZX01000285.1"/>
</dbReference>